<accession>A0A645F7Y2</accession>
<comment type="caution">
    <text evidence="1">The sequence shown here is derived from an EMBL/GenBank/DDBJ whole genome shotgun (WGS) entry which is preliminary data.</text>
</comment>
<name>A0A645F7Y2_9ZZZZ</name>
<sequence>MPDAIGKLSAIYPNIMKLDYDNLRTSREQNTFGAANIEEKLPLELFDELYYIQNNIKMDEEQKKLLSGIIEEVWEVGK</sequence>
<organism evidence="1">
    <name type="scientific">bioreactor metagenome</name>
    <dbReference type="NCBI Taxonomy" id="1076179"/>
    <lineage>
        <taxon>unclassified sequences</taxon>
        <taxon>metagenomes</taxon>
        <taxon>ecological metagenomes</taxon>
    </lineage>
</organism>
<protein>
    <submittedName>
        <fullName evidence="1">Uncharacterized protein</fullName>
    </submittedName>
</protein>
<reference evidence="1" key="1">
    <citation type="submission" date="2019-08" db="EMBL/GenBank/DDBJ databases">
        <authorList>
            <person name="Kucharzyk K."/>
            <person name="Murdoch R.W."/>
            <person name="Higgins S."/>
            <person name="Loffler F."/>
        </authorList>
    </citation>
    <scope>NUCLEOTIDE SEQUENCE</scope>
</reference>
<gene>
    <name evidence="1" type="ORF">SDC9_155989</name>
</gene>
<dbReference type="EMBL" id="VSSQ01054790">
    <property type="protein sequence ID" value="MPN08704.1"/>
    <property type="molecule type" value="Genomic_DNA"/>
</dbReference>
<dbReference type="AlphaFoldDB" id="A0A645F7Y2"/>
<evidence type="ECO:0000313" key="1">
    <source>
        <dbReference type="EMBL" id="MPN08704.1"/>
    </source>
</evidence>
<proteinExistence type="predicted"/>